<dbReference type="Gramene" id="CDP12631">
    <property type="protein sequence ID" value="CDP12631"/>
    <property type="gene ID" value="GSCOC_T00036325001"/>
</dbReference>
<organism evidence="2 3">
    <name type="scientific">Coffea canephora</name>
    <name type="common">Robusta coffee</name>
    <dbReference type="NCBI Taxonomy" id="49390"/>
    <lineage>
        <taxon>Eukaryota</taxon>
        <taxon>Viridiplantae</taxon>
        <taxon>Streptophyta</taxon>
        <taxon>Embryophyta</taxon>
        <taxon>Tracheophyta</taxon>
        <taxon>Spermatophyta</taxon>
        <taxon>Magnoliopsida</taxon>
        <taxon>eudicotyledons</taxon>
        <taxon>Gunneridae</taxon>
        <taxon>Pentapetalae</taxon>
        <taxon>asterids</taxon>
        <taxon>lamiids</taxon>
        <taxon>Gentianales</taxon>
        <taxon>Rubiaceae</taxon>
        <taxon>Ixoroideae</taxon>
        <taxon>Gardenieae complex</taxon>
        <taxon>Bertiereae - Coffeeae clade</taxon>
        <taxon>Coffeeae</taxon>
        <taxon>Coffea</taxon>
    </lineage>
</organism>
<reference evidence="3" key="1">
    <citation type="journal article" date="2014" name="Science">
        <title>The coffee genome provides insight into the convergent evolution of caffeine biosynthesis.</title>
        <authorList>
            <person name="Denoeud F."/>
            <person name="Carretero-Paulet L."/>
            <person name="Dereeper A."/>
            <person name="Droc G."/>
            <person name="Guyot R."/>
            <person name="Pietrella M."/>
            <person name="Zheng C."/>
            <person name="Alberti A."/>
            <person name="Anthony F."/>
            <person name="Aprea G."/>
            <person name="Aury J.M."/>
            <person name="Bento P."/>
            <person name="Bernard M."/>
            <person name="Bocs S."/>
            <person name="Campa C."/>
            <person name="Cenci A."/>
            <person name="Combes M.C."/>
            <person name="Crouzillat D."/>
            <person name="Da Silva C."/>
            <person name="Daddiego L."/>
            <person name="De Bellis F."/>
            <person name="Dussert S."/>
            <person name="Garsmeur O."/>
            <person name="Gayraud T."/>
            <person name="Guignon V."/>
            <person name="Jahn K."/>
            <person name="Jamilloux V."/>
            <person name="Joet T."/>
            <person name="Labadie K."/>
            <person name="Lan T."/>
            <person name="Leclercq J."/>
            <person name="Lepelley M."/>
            <person name="Leroy T."/>
            <person name="Li L.T."/>
            <person name="Librado P."/>
            <person name="Lopez L."/>
            <person name="Munoz A."/>
            <person name="Noel B."/>
            <person name="Pallavicini A."/>
            <person name="Perrotta G."/>
            <person name="Poncet V."/>
            <person name="Pot D."/>
            <person name="Priyono X."/>
            <person name="Rigoreau M."/>
            <person name="Rouard M."/>
            <person name="Rozas J."/>
            <person name="Tranchant-Dubreuil C."/>
            <person name="VanBuren R."/>
            <person name="Zhang Q."/>
            <person name="Andrade A.C."/>
            <person name="Argout X."/>
            <person name="Bertrand B."/>
            <person name="de Kochko A."/>
            <person name="Graziosi G."/>
            <person name="Henry R.J."/>
            <person name="Jayarama X."/>
            <person name="Ming R."/>
            <person name="Nagai C."/>
            <person name="Rounsley S."/>
            <person name="Sankoff D."/>
            <person name="Giuliano G."/>
            <person name="Albert V.A."/>
            <person name="Wincker P."/>
            <person name="Lashermes P."/>
        </authorList>
    </citation>
    <scope>NUCLEOTIDE SEQUENCE [LARGE SCALE GENOMIC DNA]</scope>
    <source>
        <strain evidence="3">cv. DH200-94</strain>
    </source>
</reference>
<name>A0A068UW43_COFCA</name>
<dbReference type="Proteomes" id="UP000295252">
    <property type="component" value="Chromosome XI"/>
</dbReference>
<protein>
    <submittedName>
        <fullName evidence="2">Uncharacterized protein</fullName>
    </submittedName>
</protein>
<proteinExistence type="predicted"/>
<gene>
    <name evidence="2" type="ORF">GSCOC_T00036325001</name>
</gene>
<feature type="region of interest" description="Disordered" evidence="1">
    <location>
        <begin position="30"/>
        <end position="49"/>
    </location>
</feature>
<evidence type="ECO:0000313" key="2">
    <source>
        <dbReference type="EMBL" id="CDP12631.1"/>
    </source>
</evidence>
<keyword evidence="3" id="KW-1185">Reference proteome</keyword>
<accession>A0A068UW43</accession>
<dbReference type="InParanoid" id="A0A068UW43"/>
<evidence type="ECO:0000313" key="3">
    <source>
        <dbReference type="Proteomes" id="UP000295252"/>
    </source>
</evidence>
<dbReference type="EMBL" id="HG739152">
    <property type="protein sequence ID" value="CDP12631.1"/>
    <property type="molecule type" value="Genomic_DNA"/>
</dbReference>
<dbReference type="AlphaFoldDB" id="A0A068UW43"/>
<evidence type="ECO:0000256" key="1">
    <source>
        <dbReference type="SAM" id="MobiDB-lite"/>
    </source>
</evidence>
<sequence length="108" mass="12567">MYKYIYIYIYIKGGVSPQLGPSKFLQLLTSPEQKTRERQSQVPPPPTPNSYLSLPSLYFWQIQIPALNRGKGLKKIHQPQLFCIIASLLVQLLYNRRRDTNRQLMSEG</sequence>